<gene>
    <name evidence="10" type="ordered locus">Amir_4867</name>
</gene>
<keyword evidence="5" id="KW-0521">NADP</keyword>
<keyword evidence="3" id="KW-0285">Flavoprotein</keyword>
<evidence type="ECO:0000313" key="10">
    <source>
        <dbReference type="EMBL" id="ACU38693.1"/>
    </source>
</evidence>
<dbReference type="Pfam" id="PF07992">
    <property type="entry name" value="Pyr_redox_2"/>
    <property type="match status" value="1"/>
</dbReference>
<dbReference type="eggNOG" id="COG2072">
    <property type="taxonomic scope" value="Bacteria"/>
</dbReference>
<dbReference type="EC" id="1.14.13.22" evidence="10"/>
<comment type="similarity">
    <text evidence="2">Belongs to the FAD-binding monooxygenase family.</text>
</comment>
<dbReference type="Gene3D" id="3.50.50.60">
    <property type="entry name" value="FAD/NAD(P)-binding domain"/>
    <property type="match status" value="2"/>
</dbReference>
<feature type="domain" description="FAD/NAD(P)-binding" evidence="9">
    <location>
        <begin position="119"/>
        <end position="329"/>
    </location>
</feature>
<dbReference type="HOGENOM" id="CLU_006937_8_2_11"/>
<name>C6WQK3_ACTMD</name>
<dbReference type="STRING" id="446462.Amir_4867"/>
<dbReference type="InterPro" id="IPR050775">
    <property type="entry name" value="FAD-binding_Monooxygenases"/>
</dbReference>
<dbReference type="AlphaFoldDB" id="C6WQK3"/>
<reference evidence="10 11" key="1">
    <citation type="journal article" date="2009" name="Stand. Genomic Sci.">
        <title>Complete genome sequence of Actinosynnema mirum type strain (101).</title>
        <authorList>
            <person name="Land M."/>
            <person name="Lapidus A."/>
            <person name="Mayilraj S."/>
            <person name="Chen F."/>
            <person name="Copeland A."/>
            <person name="Del Rio T.G."/>
            <person name="Nolan M."/>
            <person name="Lucas S."/>
            <person name="Tice H."/>
            <person name="Cheng J.F."/>
            <person name="Chertkov O."/>
            <person name="Bruce D."/>
            <person name="Goodwin L."/>
            <person name="Pitluck S."/>
            <person name="Rohde M."/>
            <person name="Goker M."/>
            <person name="Pati A."/>
            <person name="Ivanova N."/>
            <person name="Mavromatis K."/>
            <person name="Chen A."/>
            <person name="Palaniappan K."/>
            <person name="Hauser L."/>
            <person name="Chang Y.J."/>
            <person name="Jeffries C.C."/>
            <person name="Brettin T."/>
            <person name="Detter J.C."/>
            <person name="Han C."/>
            <person name="Chain P."/>
            <person name="Tindall B.J."/>
            <person name="Bristow J."/>
            <person name="Eisen J.A."/>
            <person name="Markowitz V."/>
            <person name="Hugenholtz P."/>
            <person name="Kyrpides N.C."/>
            <person name="Klenk H.P."/>
        </authorList>
    </citation>
    <scope>NUCLEOTIDE SEQUENCE [LARGE SCALE GENOMIC DNA]</scope>
    <source>
        <strain evidence="11">ATCC 29888 / DSM 43827 / JCM 3225 / NBRC 14064 / NCIMB 13271 / NRRL B-12336 / IMRU 3971 / 101</strain>
    </source>
</reference>
<dbReference type="KEGG" id="ami:Amir_4867"/>
<evidence type="ECO:0000256" key="5">
    <source>
        <dbReference type="ARBA" id="ARBA00022857"/>
    </source>
</evidence>
<evidence type="ECO:0000259" key="9">
    <source>
        <dbReference type="Pfam" id="PF07992"/>
    </source>
</evidence>
<evidence type="ECO:0000256" key="3">
    <source>
        <dbReference type="ARBA" id="ARBA00022630"/>
    </source>
</evidence>
<comment type="cofactor">
    <cofactor evidence="1">
        <name>FAD</name>
        <dbReference type="ChEBI" id="CHEBI:57692"/>
    </cofactor>
</comment>
<dbReference type="InterPro" id="IPR036188">
    <property type="entry name" value="FAD/NAD-bd_sf"/>
</dbReference>
<accession>C6WQK3</accession>
<dbReference type="PANTHER" id="PTHR43098:SF2">
    <property type="entry name" value="FAD-BINDING MONOOXYGENASE AUSB-RELATED"/>
    <property type="match status" value="1"/>
</dbReference>
<dbReference type="GO" id="GO:0018667">
    <property type="term" value="F:cyclohexanone monooxygenase activity"/>
    <property type="evidence" value="ECO:0007669"/>
    <property type="project" value="UniProtKB-EC"/>
</dbReference>
<keyword evidence="6 10" id="KW-0560">Oxidoreductase</keyword>
<evidence type="ECO:0000256" key="8">
    <source>
        <dbReference type="SAM" id="MobiDB-lite"/>
    </source>
</evidence>
<keyword evidence="11" id="KW-1185">Reference proteome</keyword>
<dbReference type="EMBL" id="CP001630">
    <property type="protein sequence ID" value="ACU38693.1"/>
    <property type="molecule type" value="Genomic_DNA"/>
</dbReference>
<organism evidence="10 11">
    <name type="scientific">Actinosynnema mirum (strain ATCC 29888 / DSM 43827 / JCM 3225 / NBRC 14064 / NCIMB 13271 / NRRL B-12336 / IMRU 3971 / 101)</name>
    <dbReference type="NCBI Taxonomy" id="446462"/>
    <lineage>
        <taxon>Bacteria</taxon>
        <taxon>Bacillati</taxon>
        <taxon>Actinomycetota</taxon>
        <taxon>Actinomycetes</taxon>
        <taxon>Pseudonocardiales</taxon>
        <taxon>Pseudonocardiaceae</taxon>
        <taxon>Actinosynnema</taxon>
    </lineage>
</organism>
<dbReference type="InterPro" id="IPR023753">
    <property type="entry name" value="FAD/NAD-binding_dom"/>
</dbReference>
<dbReference type="PANTHER" id="PTHR43098">
    <property type="entry name" value="L-ORNITHINE N(5)-MONOOXYGENASE-RELATED"/>
    <property type="match status" value="1"/>
</dbReference>
<evidence type="ECO:0000256" key="2">
    <source>
        <dbReference type="ARBA" id="ARBA00010139"/>
    </source>
</evidence>
<dbReference type="SUPFAM" id="SSF51905">
    <property type="entry name" value="FAD/NAD(P)-binding domain"/>
    <property type="match status" value="2"/>
</dbReference>
<protein>
    <submittedName>
        <fullName evidence="10">Cyclohexanone monooxygenase</fullName>
        <ecNumber evidence="10">1.14.13.22</ecNumber>
    </submittedName>
</protein>
<keyword evidence="7 10" id="KW-0503">Monooxygenase</keyword>
<feature type="region of interest" description="Disordered" evidence="8">
    <location>
        <begin position="36"/>
        <end position="67"/>
    </location>
</feature>
<dbReference type="PRINTS" id="PR00411">
    <property type="entry name" value="PNDRDTASEI"/>
</dbReference>
<proteinExistence type="inferred from homology"/>
<sequence>MSGGLPQRRPRWRLSREAAGKFSQSIDLIVTGPWSQDLRPLTRDDPEVPMTTTPSRVDEPDLGFDPEALREKYRHERDRRVRPDGAAQYRRAAGEFGYYAADPHADPDFTRAPLTDRVEVLIVGGGFGGLLTGARLRQAGFQDIRVVEEAGDFGGTWYWNRYPGIHCDIESYVYLPLLEEVGYVPKWRYAPGEEIREHAVAIAQHFDLYRDACFQTRVTSLTWDDANQEWQVTTNRGDAMRARHVVVSSGTLSQAKLPGIPGIDTYRGHTFHTSRWDYGYTGGDATGGMDRLADKKVAVIGTGATGIQVVPMLARDAQHLHVFQRTPSSVDVRGNRPTDPEWAATLQPGWQRERRENFLTTVSGGHVEVDLINDGWTGTAQLQRQIIPGATPSDLSPDELARVEELADFAKMNELRARVDEIVDDPAVAELLKPWYRYMCKRPTFSDLYLEAFNRPNVTLVDTADHGGVERFTETGVVVGGVEYEVDCVIFATGFEVGVSGVVSGTMPVHGRGGTTLLESWARGPRTLHGFYSNGFPNLFHLGPLQNASSVNFTHILDEQATHIAAVLEQARERGAVRVEPSAEAEEAWQQVLRESTVDRFDFQAECTPGYYNNEGKPRPGGLSYGEGPVVFHELLRRWRADGGMADVLVDPR</sequence>
<evidence type="ECO:0000313" key="11">
    <source>
        <dbReference type="Proteomes" id="UP000002213"/>
    </source>
</evidence>
<evidence type="ECO:0000256" key="7">
    <source>
        <dbReference type="ARBA" id="ARBA00023033"/>
    </source>
</evidence>
<evidence type="ECO:0000256" key="4">
    <source>
        <dbReference type="ARBA" id="ARBA00022827"/>
    </source>
</evidence>
<keyword evidence="4" id="KW-0274">FAD</keyword>
<dbReference type="Proteomes" id="UP000002213">
    <property type="component" value="Chromosome"/>
</dbReference>
<evidence type="ECO:0000256" key="6">
    <source>
        <dbReference type="ARBA" id="ARBA00023002"/>
    </source>
</evidence>
<dbReference type="FunFam" id="3.50.50.60:FF:000341">
    <property type="entry name" value="Baeyer-Villiger monooxygenase"/>
    <property type="match status" value="1"/>
</dbReference>
<evidence type="ECO:0000256" key="1">
    <source>
        <dbReference type="ARBA" id="ARBA00001974"/>
    </source>
</evidence>